<feature type="domain" description="CHASE" evidence="7">
    <location>
        <begin position="116"/>
        <end position="206"/>
    </location>
</feature>
<dbReference type="InterPro" id="IPR043128">
    <property type="entry name" value="Rev_trsase/Diguanyl_cyclase"/>
</dbReference>
<dbReference type="PANTHER" id="PTHR44757:SF2">
    <property type="entry name" value="BIOFILM ARCHITECTURE MAINTENANCE PROTEIN MBAA"/>
    <property type="match status" value="1"/>
</dbReference>
<dbReference type="Pfam" id="PF00563">
    <property type="entry name" value="EAL"/>
    <property type="match status" value="1"/>
</dbReference>
<dbReference type="SMART" id="SM01079">
    <property type="entry name" value="CHASE"/>
    <property type="match status" value="1"/>
</dbReference>
<keyword evidence="3 6" id="KW-1133">Transmembrane helix</keyword>
<keyword evidence="4 6" id="KW-0472">Membrane</keyword>
<evidence type="ECO:0000313" key="10">
    <source>
        <dbReference type="EMBL" id="PZM15333.1"/>
    </source>
</evidence>
<accession>A0A2W4EYE2</accession>
<dbReference type="Proteomes" id="UP000248925">
    <property type="component" value="Unassembled WGS sequence"/>
</dbReference>
<evidence type="ECO:0000256" key="5">
    <source>
        <dbReference type="SAM" id="Coils"/>
    </source>
</evidence>
<dbReference type="NCBIfam" id="TIGR00254">
    <property type="entry name" value="GGDEF"/>
    <property type="match status" value="1"/>
</dbReference>
<dbReference type="GO" id="GO:0007165">
    <property type="term" value="P:signal transduction"/>
    <property type="evidence" value="ECO:0007669"/>
    <property type="project" value="UniProtKB-ARBA"/>
</dbReference>
<feature type="transmembrane region" description="Helical" evidence="6">
    <location>
        <begin position="268"/>
        <end position="292"/>
    </location>
</feature>
<dbReference type="InterPro" id="IPR006189">
    <property type="entry name" value="CHASE_dom"/>
</dbReference>
<evidence type="ECO:0000256" key="1">
    <source>
        <dbReference type="ARBA" id="ARBA00004370"/>
    </source>
</evidence>
<comment type="subcellular location">
    <subcellularLocation>
        <location evidence="1">Membrane</location>
    </subcellularLocation>
</comment>
<dbReference type="Pfam" id="PF03924">
    <property type="entry name" value="CHASE"/>
    <property type="match status" value="1"/>
</dbReference>
<dbReference type="SUPFAM" id="SSF141868">
    <property type="entry name" value="EAL domain-like"/>
    <property type="match status" value="1"/>
</dbReference>
<keyword evidence="5" id="KW-0175">Coiled coil</keyword>
<dbReference type="CDD" id="cd01948">
    <property type="entry name" value="EAL"/>
    <property type="match status" value="1"/>
</dbReference>
<dbReference type="InterPro" id="IPR029787">
    <property type="entry name" value="Nucleotide_cyclase"/>
</dbReference>
<feature type="domain" description="GGDEF" evidence="9">
    <location>
        <begin position="348"/>
        <end position="481"/>
    </location>
</feature>
<dbReference type="GO" id="GO:0003824">
    <property type="term" value="F:catalytic activity"/>
    <property type="evidence" value="ECO:0007669"/>
    <property type="project" value="UniProtKB-ARBA"/>
</dbReference>
<name>A0A2W4EYE2_9HYPH</name>
<dbReference type="CDD" id="cd01949">
    <property type="entry name" value="GGDEF"/>
    <property type="match status" value="1"/>
</dbReference>
<evidence type="ECO:0000256" key="6">
    <source>
        <dbReference type="SAM" id="Phobius"/>
    </source>
</evidence>
<dbReference type="AlphaFoldDB" id="A0A2W4EYE2"/>
<evidence type="ECO:0000256" key="3">
    <source>
        <dbReference type="ARBA" id="ARBA00022989"/>
    </source>
</evidence>
<dbReference type="InterPro" id="IPR001633">
    <property type="entry name" value="EAL_dom"/>
</dbReference>
<dbReference type="GO" id="GO:0016020">
    <property type="term" value="C:membrane"/>
    <property type="evidence" value="ECO:0007669"/>
    <property type="project" value="UniProtKB-SubCell"/>
</dbReference>
<dbReference type="OrthoDB" id="9814202at2"/>
<dbReference type="EMBL" id="PCDP01000022">
    <property type="protein sequence ID" value="PZM15333.1"/>
    <property type="molecule type" value="Genomic_DNA"/>
</dbReference>
<evidence type="ECO:0000256" key="2">
    <source>
        <dbReference type="ARBA" id="ARBA00022692"/>
    </source>
</evidence>
<evidence type="ECO:0000259" key="7">
    <source>
        <dbReference type="PROSITE" id="PS50839"/>
    </source>
</evidence>
<reference evidence="10 11" key="1">
    <citation type="journal article" date="2018" name="Sci. Rep.">
        <title>Rhizobium tumorigenes sp. nov., a novel plant tumorigenic bacterium isolated from cane gall tumors on thornless blackberry.</title>
        <authorList>
            <person name="Kuzmanovi N."/>
            <person name="Smalla K."/>
            <person name="Gronow S."/>
            <person name="PuBawska J."/>
        </authorList>
    </citation>
    <scope>NUCLEOTIDE SEQUENCE [LARGE SCALE GENOMIC DNA]</scope>
    <source>
        <strain evidence="10 11">CCBAU 85046</strain>
    </source>
</reference>
<dbReference type="PANTHER" id="PTHR44757">
    <property type="entry name" value="DIGUANYLATE CYCLASE DGCP"/>
    <property type="match status" value="1"/>
</dbReference>
<dbReference type="InterPro" id="IPR042240">
    <property type="entry name" value="CHASE_sf"/>
</dbReference>
<proteinExistence type="predicted"/>
<protein>
    <submittedName>
        <fullName evidence="10">Diguanylate cyclase</fullName>
    </submittedName>
</protein>
<dbReference type="PROSITE" id="PS50883">
    <property type="entry name" value="EAL"/>
    <property type="match status" value="1"/>
</dbReference>
<dbReference type="PROSITE" id="PS50839">
    <property type="entry name" value="CHASE"/>
    <property type="match status" value="1"/>
</dbReference>
<feature type="domain" description="EAL" evidence="8">
    <location>
        <begin position="490"/>
        <end position="741"/>
    </location>
</feature>
<evidence type="ECO:0000256" key="4">
    <source>
        <dbReference type="ARBA" id="ARBA00023136"/>
    </source>
</evidence>
<evidence type="ECO:0000259" key="8">
    <source>
        <dbReference type="PROSITE" id="PS50883"/>
    </source>
</evidence>
<keyword evidence="2 6" id="KW-0812">Transmembrane</keyword>
<evidence type="ECO:0000259" key="9">
    <source>
        <dbReference type="PROSITE" id="PS50887"/>
    </source>
</evidence>
<dbReference type="Gene3D" id="3.30.70.270">
    <property type="match status" value="1"/>
</dbReference>
<feature type="transmembrane region" description="Helical" evidence="6">
    <location>
        <begin position="20"/>
        <end position="39"/>
    </location>
</feature>
<dbReference type="SMART" id="SM00267">
    <property type="entry name" value="GGDEF"/>
    <property type="match status" value="1"/>
</dbReference>
<dbReference type="Gene3D" id="3.30.450.350">
    <property type="entry name" value="CHASE domain"/>
    <property type="match status" value="1"/>
</dbReference>
<keyword evidence="11" id="KW-1185">Reference proteome</keyword>
<comment type="caution">
    <text evidence="10">The sequence shown here is derived from an EMBL/GenBank/DDBJ whole genome shotgun (WGS) entry which is preliminary data.</text>
</comment>
<gene>
    <name evidence="10" type="ORF">CPY51_07430</name>
</gene>
<evidence type="ECO:0000313" key="11">
    <source>
        <dbReference type="Proteomes" id="UP000248925"/>
    </source>
</evidence>
<dbReference type="SMART" id="SM00052">
    <property type="entry name" value="EAL"/>
    <property type="match status" value="1"/>
</dbReference>
<organism evidence="10 11">
    <name type="scientific">Rhizobium tubonense</name>
    <dbReference type="NCBI Taxonomy" id="484088"/>
    <lineage>
        <taxon>Bacteria</taxon>
        <taxon>Pseudomonadati</taxon>
        <taxon>Pseudomonadota</taxon>
        <taxon>Alphaproteobacteria</taxon>
        <taxon>Hyphomicrobiales</taxon>
        <taxon>Rhizobiaceae</taxon>
        <taxon>Rhizobium/Agrobacterium group</taxon>
        <taxon>Rhizobium</taxon>
    </lineage>
</organism>
<dbReference type="SUPFAM" id="SSF55073">
    <property type="entry name" value="Nucleotide cyclase"/>
    <property type="match status" value="1"/>
</dbReference>
<dbReference type="InterPro" id="IPR052155">
    <property type="entry name" value="Biofilm_reg_signaling"/>
</dbReference>
<dbReference type="InterPro" id="IPR000160">
    <property type="entry name" value="GGDEF_dom"/>
</dbReference>
<dbReference type="Gene3D" id="3.20.20.450">
    <property type="entry name" value="EAL domain"/>
    <property type="match status" value="1"/>
</dbReference>
<dbReference type="InterPro" id="IPR035919">
    <property type="entry name" value="EAL_sf"/>
</dbReference>
<feature type="coiled-coil region" evidence="5">
    <location>
        <begin position="292"/>
        <end position="319"/>
    </location>
</feature>
<dbReference type="Pfam" id="PF00990">
    <property type="entry name" value="GGDEF"/>
    <property type="match status" value="1"/>
</dbReference>
<sequence length="754" mass="82764">MASTSTPDHRSKRPNANRFGVFLPAILALFTIATLVVFADHERAKQVRISQRTSASEQLATLSARLETNINGNVNLLQGLVAAIATEPQMSQERFSQFAGQLFRATSQLRNVAGAPDLVVRYVYPGSPNEKAIGLDYRKNEQQRDGALMARNSHNIVLAGPVDLVQGGSGLIARCPVYISVDKAQTFWGIISGVIDLARLYEDSGLMAADLDVAISLKSNPKASKDVFFGKLDTFDSDPVRLSLNLGYNTWELAAVPKGGWAQHAHVVLFRIGVAVVSLCIISPLIWAGFLMRARQKTIVQLQRREDELEKTKRTLEHQSLHDSLTGLPNRRYVDQMIASQNADSGTDRLAFIHVDLDRFKEVNDTLGHAAGDEVLRLSTAKLQTVLGPEEFAARIGGDEFVIVTGGRDPEQRAIALATDVVAALAAPILINGRECRIGGSAGVAWQSNAGDDLHQLLVNADISLYEAKKRGRGRTEIFSDELRAATLQTKQTADDLILALQRDEIIPYFQPQFDATTLRISGVEALARWDHPQRGILTPDRFLSVAETINRVADIDACILEKALFQATRWAALDLIVPQVSVNISAQRLKDPTLLTKLRNTPFRKGGLSFELLESISFDGHDSALQEAIKDIKAMGIDIEIDDFGTGHASIISLLELAPKRLKIDRKLIAPITTSHSQRRLVASIIEIGRSQNIGIVAEGVETFEHANILGDLGCHFFQGYAFARPMPAREFIEFAGQRQSNGDILREQAMLA</sequence>
<dbReference type="PROSITE" id="PS50887">
    <property type="entry name" value="GGDEF"/>
    <property type="match status" value="1"/>
</dbReference>